<evidence type="ECO:0000313" key="5">
    <source>
        <dbReference type="Proteomes" id="UP000030651"/>
    </source>
</evidence>
<feature type="coiled-coil region" evidence="1">
    <location>
        <begin position="705"/>
        <end position="732"/>
    </location>
</feature>
<dbReference type="Pfam" id="PF06985">
    <property type="entry name" value="HET"/>
    <property type="match status" value="1"/>
</dbReference>
<dbReference type="EMBL" id="KI912115">
    <property type="protein sequence ID" value="ETS78056.1"/>
    <property type="molecule type" value="Genomic_DNA"/>
</dbReference>
<organism evidence="4 5">
    <name type="scientific">Pestalotiopsis fici (strain W106-1 / CGMCC3.15140)</name>
    <dbReference type="NCBI Taxonomy" id="1229662"/>
    <lineage>
        <taxon>Eukaryota</taxon>
        <taxon>Fungi</taxon>
        <taxon>Dikarya</taxon>
        <taxon>Ascomycota</taxon>
        <taxon>Pezizomycotina</taxon>
        <taxon>Sordariomycetes</taxon>
        <taxon>Xylariomycetidae</taxon>
        <taxon>Amphisphaeriales</taxon>
        <taxon>Sporocadaceae</taxon>
        <taxon>Pestalotiopsis</taxon>
    </lineage>
</organism>
<sequence length="985" mass="112635">MSDATTASDSPEDDTSEQLTTTAAAASRSDLTDLYQRRGAKATKALGKARKERKYDKNVLSGRDLERLTIRPNDGESEERIVAKATQEQRDRFGQYKHYSFVKEWTPLSDKGRLDDEWFITDPEVLPEDDPGYLCEMCRHLNFEAMFTQRELPGNSVPSMPTRINLHGLWKIMQGEGNTCAFCGLLRRKIIEGGKVDPNEEDGIKDGQFFINVIDEGPKYCLRLEIEVEVEGMIVDRFVIQRIEQDSQQPLAGRIVQQDQADMGRLRQWLHICEETHHSTENSLESHMVSLRVIDTDEFRVREVDAPFRYACLSYVWGDGSQVQYTTTTRDGLEALNGLREVSLPPTIQDAIKVVKEAGLRYLWVDALCILQDDPEDKGKIIPKMGPIYSSATLTIIASAHANPHEGLPGIGTADRSVAQDVAKFQGMTLAVGLHDPRQPILDIEGSAWNSRAWTFQEQALSARSVHFTRSQMVFKCIHCAVMLEETVPTPDPAFQHSAIENQAKSDIMSLLWSHSSLGRFPNKGFTTRDAGSSIMFSEDIDMQAYYKMPVKEQRKIAPVFDIIVDSPRGFMGSLTDTDDSTPWDLYRNAVDDYTKRKLSFESDAVNAFAGVEHLVRRGINTKFWSGLPSFAFEQALLWHAREPLERRVRDNRVIFPSWSWAGWRGSVSYHGRGWKNSILWDSVSVIRWFVRETPAWFMERFKEEERTEEEIRDYQEKLDNARLLLRELNIYDLRFVNGKDKDGWVVKHDEVYNRHIYCHDAYPGVRFTYPVALPGQDIADLPDMNDVLLFHAHVVPIVPCDMEKTASKMKLEDQFMQLGINDESRSANYRPAWQRIVYHQGYRAGFLILNDEDLPAVDDGYEYHLAAITRGSLPHVPPPPGGWDSYWNIEPRIIQDFIFDEEWNRGPSTVIVPREEAEPYSRPRNEDGDPHWDHGRFNGVGVFDVYEVLLLMTRNGISRRIGAGKINYCAFGAACPEDMFVKLF</sequence>
<dbReference type="GeneID" id="19275131"/>
<feature type="domain" description="Heterokaryon incompatibility" evidence="3">
    <location>
        <begin position="310"/>
        <end position="458"/>
    </location>
</feature>
<dbReference type="InterPro" id="IPR010730">
    <property type="entry name" value="HET"/>
</dbReference>
<keyword evidence="5" id="KW-1185">Reference proteome</keyword>
<dbReference type="OMA" id="WAVEHNE"/>
<dbReference type="Proteomes" id="UP000030651">
    <property type="component" value="Unassembled WGS sequence"/>
</dbReference>
<proteinExistence type="predicted"/>
<evidence type="ECO:0000313" key="4">
    <source>
        <dbReference type="EMBL" id="ETS78056.1"/>
    </source>
</evidence>
<dbReference type="eggNOG" id="ENOG502RVWI">
    <property type="taxonomic scope" value="Eukaryota"/>
</dbReference>
<reference evidence="5" key="1">
    <citation type="journal article" date="2015" name="BMC Genomics">
        <title>Genomic and transcriptomic analysis of the endophytic fungus Pestalotiopsis fici reveals its lifestyle and high potential for synthesis of natural products.</title>
        <authorList>
            <person name="Wang X."/>
            <person name="Zhang X."/>
            <person name="Liu L."/>
            <person name="Xiang M."/>
            <person name="Wang W."/>
            <person name="Sun X."/>
            <person name="Che Y."/>
            <person name="Guo L."/>
            <person name="Liu G."/>
            <person name="Guo L."/>
            <person name="Wang C."/>
            <person name="Yin W.B."/>
            <person name="Stadler M."/>
            <person name="Zhang X."/>
            <person name="Liu X."/>
        </authorList>
    </citation>
    <scope>NUCLEOTIDE SEQUENCE [LARGE SCALE GENOMIC DNA]</scope>
    <source>
        <strain evidence="5">W106-1 / CGMCC3.15140</strain>
    </source>
</reference>
<feature type="region of interest" description="Disordered" evidence="2">
    <location>
        <begin position="1"/>
        <end position="25"/>
    </location>
</feature>
<dbReference type="PANTHER" id="PTHR33112">
    <property type="entry name" value="DOMAIN PROTEIN, PUTATIVE-RELATED"/>
    <property type="match status" value="1"/>
</dbReference>
<dbReference type="AlphaFoldDB" id="W3WYT4"/>
<dbReference type="OrthoDB" id="2958217at2759"/>
<evidence type="ECO:0000256" key="1">
    <source>
        <dbReference type="SAM" id="Coils"/>
    </source>
</evidence>
<accession>W3WYT4</accession>
<dbReference type="PANTHER" id="PTHR33112:SF12">
    <property type="entry name" value="HETEROKARYON INCOMPATIBILITY DOMAIN-CONTAINING PROTEIN"/>
    <property type="match status" value="1"/>
</dbReference>
<protein>
    <recommendedName>
        <fullName evidence="3">Heterokaryon incompatibility domain-containing protein</fullName>
    </recommendedName>
</protein>
<dbReference type="RefSeq" id="XP_007836890.1">
    <property type="nucleotide sequence ID" value="XM_007838699.1"/>
</dbReference>
<dbReference type="KEGG" id="pfy:PFICI_10118"/>
<dbReference type="HOGENOM" id="CLU_011582_0_0_1"/>
<evidence type="ECO:0000256" key="2">
    <source>
        <dbReference type="SAM" id="MobiDB-lite"/>
    </source>
</evidence>
<evidence type="ECO:0000259" key="3">
    <source>
        <dbReference type="Pfam" id="PF06985"/>
    </source>
</evidence>
<name>W3WYT4_PESFW</name>
<keyword evidence="1" id="KW-0175">Coiled coil</keyword>
<dbReference type="InParanoid" id="W3WYT4"/>
<gene>
    <name evidence="4" type="ORF">PFICI_10118</name>
</gene>